<gene>
    <name evidence="1" type="ORF">ACFFLM_23085</name>
</gene>
<accession>A0ABV6B6J0</accession>
<evidence type="ECO:0000313" key="2">
    <source>
        <dbReference type="Proteomes" id="UP001589733"/>
    </source>
</evidence>
<keyword evidence="2" id="KW-1185">Reference proteome</keyword>
<name>A0ABV6B6J0_9DEIO</name>
<organism evidence="1 2">
    <name type="scientific">Deinococcus oregonensis</name>
    <dbReference type="NCBI Taxonomy" id="1805970"/>
    <lineage>
        <taxon>Bacteria</taxon>
        <taxon>Thermotogati</taxon>
        <taxon>Deinococcota</taxon>
        <taxon>Deinococci</taxon>
        <taxon>Deinococcales</taxon>
        <taxon>Deinococcaceae</taxon>
        <taxon>Deinococcus</taxon>
    </lineage>
</organism>
<dbReference type="EMBL" id="JBHLYR010000066">
    <property type="protein sequence ID" value="MFB9994837.1"/>
    <property type="molecule type" value="Genomic_DNA"/>
</dbReference>
<sequence length="51" mass="5749">MSHFETFADQINRLFNTLQAHPELFAVNDQLCSARANTYVIAGGRTKARSH</sequence>
<reference evidence="1 2" key="1">
    <citation type="submission" date="2024-09" db="EMBL/GenBank/DDBJ databases">
        <authorList>
            <person name="Sun Q."/>
            <person name="Mori K."/>
        </authorList>
    </citation>
    <scope>NUCLEOTIDE SEQUENCE [LARGE SCALE GENOMIC DNA]</scope>
    <source>
        <strain evidence="1 2">JCM 13503</strain>
    </source>
</reference>
<dbReference type="Proteomes" id="UP001589733">
    <property type="component" value="Unassembled WGS sequence"/>
</dbReference>
<protein>
    <submittedName>
        <fullName evidence="1">Uncharacterized protein</fullName>
    </submittedName>
</protein>
<comment type="caution">
    <text evidence="1">The sequence shown here is derived from an EMBL/GenBank/DDBJ whole genome shotgun (WGS) entry which is preliminary data.</text>
</comment>
<proteinExistence type="predicted"/>
<evidence type="ECO:0000313" key="1">
    <source>
        <dbReference type="EMBL" id="MFB9994837.1"/>
    </source>
</evidence>